<name>A0AB72U7X4_9PROT</name>
<protein>
    <recommendedName>
        <fullName evidence="1">RelA/SpoT domain-containing protein</fullName>
    </recommendedName>
</protein>
<gene>
    <name evidence="2" type="ORF">TH3_00840</name>
</gene>
<proteinExistence type="predicted"/>
<dbReference type="AlphaFoldDB" id="A0AB72U7X4"/>
<dbReference type="Gene3D" id="3.30.460.10">
    <property type="entry name" value="Beta Polymerase, domain 2"/>
    <property type="match status" value="1"/>
</dbReference>
<evidence type="ECO:0000313" key="3">
    <source>
        <dbReference type="Proteomes" id="UP000007127"/>
    </source>
</evidence>
<reference evidence="2 3" key="1">
    <citation type="journal article" date="2012" name="J. Bacteriol.">
        <title>Genome sequence of Thalassospira xiamenensis type strain M-5.</title>
        <authorList>
            <person name="Lai Q."/>
            <person name="Shao Z."/>
        </authorList>
    </citation>
    <scope>NUCLEOTIDE SEQUENCE [LARGE SCALE GENOMIC DNA]</scope>
    <source>
        <strain evidence="2 3">M-5</strain>
    </source>
</reference>
<organism evidence="2 3">
    <name type="scientific">Thalassospira xiamenensis M-5 = DSM 17429</name>
    <dbReference type="NCBI Taxonomy" id="1123366"/>
    <lineage>
        <taxon>Bacteria</taxon>
        <taxon>Pseudomonadati</taxon>
        <taxon>Pseudomonadota</taxon>
        <taxon>Alphaproteobacteria</taxon>
        <taxon>Rhodospirillales</taxon>
        <taxon>Thalassospiraceae</taxon>
        <taxon>Thalassospira</taxon>
    </lineage>
</organism>
<dbReference type="CDD" id="cd05399">
    <property type="entry name" value="NT_Rel-Spo_like"/>
    <property type="match status" value="1"/>
</dbReference>
<dbReference type="Pfam" id="PF04607">
    <property type="entry name" value="RelA_SpoT"/>
    <property type="match status" value="1"/>
</dbReference>
<dbReference type="SUPFAM" id="SSF81301">
    <property type="entry name" value="Nucleotidyltransferase"/>
    <property type="match status" value="1"/>
</dbReference>
<dbReference type="RefSeq" id="WP_007092227.1">
    <property type="nucleotide sequence ID" value="NZ_CP004388.1"/>
</dbReference>
<evidence type="ECO:0000259" key="1">
    <source>
        <dbReference type="SMART" id="SM00954"/>
    </source>
</evidence>
<dbReference type="PANTHER" id="PTHR41773">
    <property type="entry name" value="GTP PYROPHOSPHATASE-RELATED"/>
    <property type="match status" value="1"/>
</dbReference>
<accession>A0AB72U7X4</accession>
<dbReference type="GeneID" id="31925877"/>
<dbReference type="InterPro" id="IPR007685">
    <property type="entry name" value="RelA_SpoT"/>
</dbReference>
<dbReference type="InterPro" id="IPR043519">
    <property type="entry name" value="NT_sf"/>
</dbReference>
<feature type="domain" description="RelA/SpoT" evidence="1">
    <location>
        <begin position="49"/>
        <end position="194"/>
    </location>
</feature>
<dbReference type="SMART" id="SM00954">
    <property type="entry name" value="RelA_SpoT"/>
    <property type="match status" value="1"/>
</dbReference>
<dbReference type="Proteomes" id="UP000007127">
    <property type="component" value="Chromosome"/>
</dbReference>
<evidence type="ECO:0000313" key="2">
    <source>
        <dbReference type="EMBL" id="AJD50294.1"/>
    </source>
</evidence>
<dbReference type="KEGG" id="txi:TH3_00840"/>
<sequence>MSGFDEKIGEVIDFFESKEIDRLGKLVRFVTAKLEQELSQKGILARVSSRVKSSQSLRGKLIKWSKDAEKKRKFEGSPEVVLSGVSDLAAARIMTYTEQDREAVVGIIKSIFSTPQGYSVDFDLERKEEHIRIRNNPRNHYRATHMMVSVHENDLQGDFANLKFDKCELQITSLLAHVWNEIEHDTVYKSLSGELSEAERDAIDSLGHLTKTGDNIIQSLLHSREIRERQERLNYDIESDKFYDEFNLSQFLESHFGPKINNVPMDYYSGVSELLSVLVALGWNHPNEVSIHFSPYSLINARNETMALARFLNKNNRTRPSISACTCDLFVVAAIIKKKIELQNKFSDTHRNKREVAILSVFAEKNG</sequence>
<dbReference type="EMBL" id="CP004388">
    <property type="protein sequence ID" value="AJD50294.1"/>
    <property type="molecule type" value="Genomic_DNA"/>
</dbReference>
<dbReference type="PANTHER" id="PTHR41773:SF1">
    <property type="entry name" value="RELA_SPOT DOMAIN-CONTAINING PROTEIN"/>
    <property type="match status" value="1"/>
</dbReference>
<dbReference type="GO" id="GO:0015969">
    <property type="term" value="P:guanosine tetraphosphate metabolic process"/>
    <property type="evidence" value="ECO:0007669"/>
    <property type="project" value="InterPro"/>
</dbReference>